<evidence type="ECO:0008006" key="3">
    <source>
        <dbReference type="Google" id="ProtNLM"/>
    </source>
</evidence>
<dbReference type="EMBL" id="FNCH01000022">
    <property type="protein sequence ID" value="SDH35880.1"/>
    <property type="molecule type" value="Genomic_DNA"/>
</dbReference>
<keyword evidence="2" id="KW-1185">Reference proteome</keyword>
<protein>
    <recommendedName>
        <fullName evidence="3">DUF4377 domain-containing protein</fullName>
    </recommendedName>
</protein>
<organism evidence="1 2">
    <name type="scientific">Pedobacter terrae</name>
    <dbReference type="NCBI Taxonomy" id="405671"/>
    <lineage>
        <taxon>Bacteria</taxon>
        <taxon>Pseudomonadati</taxon>
        <taxon>Bacteroidota</taxon>
        <taxon>Sphingobacteriia</taxon>
        <taxon>Sphingobacteriales</taxon>
        <taxon>Sphingobacteriaceae</taxon>
        <taxon>Pedobacter</taxon>
    </lineage>
</organism>
<evidence type="ECO:0000313" key="2">
    <source>
        <dbReference type="Proteomes" id="UP000199643"/>
    </source>
</evidence>
<dbReference type="RefSeq" id="WP_090503492.1">
    <property type="nucleotide sequence ID" value="NZ_FNCH01000022.1"/>
</dbReference>
<evidence type="ECO:0000313" key="1">
    <source>
        <dbReference type="EMBL" id="SDH35880.1"/>
    </source>
</evidence>
<dbReference type="Proteomes" id="UP000199643">
    <property type="component" value="Unassembled WGS sequence"/>
</dbReference>
<name>A0A1G8BT55_9SPHI</name>
<gene>
    <name evidence="1" type="ORF">SAMN05421827_12233</name>
</gene>
<dbReference type="OrthoDB" id="762500at2"/>
<reference evidence="2" key="1">
    <citation type="submission" date="2016-10" db="EMBL/GenBank/DDBJ databases">
        <authorList>
            <person name="Varghese N."/>
            <person name="Submissions S."/>
        </authorList>
    </citation>
    <scope>NUCLEOTIDE SEQUENCE [LARGE SCALE GENOMIC DNA]</scope>
    <source>
        <strain evidence="2">DSM 17933</strain>
    </source>
</reference>
<sequence length="205" mass="23513">MKNLLLLLVTVFTIVSCKKSERYGPLNLKNGQEVELLVSHRYGADNDLLLKLPGNVDAGASLSGFDEREPGYTYRVKARFNRDEVPLQDGPEYYFVFEKVISKEQYKGSESFIVQLITNYVVGGPNIRLSKTGNDYYMIPDKLQLTYANSTVQNELEEIWLNAQEIRANWQNGQRPKWKAIKATVVHDPQKFGKAYLVQQIQFID</sequence>
<dbReference type="PROSITE" id="PS51257">
    <property type="entry name" value="PROKAR_LIPOPROTEIN"/>
    <property type="match status" value="1"/>
</dbReference>
<dbReference type="AlphaFoldDB" id="A0A1G8BT55"/>
<proteinExistence type="predicted"/>
<accession>A0A1G8BT55</accession>